<protein>
    <submittedName>
        <fullName evidence="2">Uncharacterized protein</fullName>
    </submittedName>
</protein>
<evidence type="ECO:0000313" key="2">
    <source>
        <dbReference type="EMBL" id="SHH78198.1"/>
    </source>
</evidence>
<feature type="region of interest" description="Disordered" evidence="1">
    <location>
        <begin position="45"/>
        <end position="77"/>
    </location>
</feature>
<dbReference type="Proteomes" id="UP000189796">
    <property type="component" value="Chromosome I"/>
</dbReference>
<feature type="compositionally biased region" description="Low complexity" evidence="1">
    <location>
        <begin position="45"/>
        <end position="54"/>
    </location>
</feature>
<organism evidence="2 3">
    <name type="scientific">Bradyrhizobium erythrophlei</name>
    <dbReference type="NCBI Taxonomy" id="1437360"/>
    <lineage>
        <taxon>Bacteria</taxon>
        <taxon>Pseudomonadati</taxon>
        <taxon>Pseudomonadota</taxon>
        <taxon>Alphaproteobacteria</taxon>
        <taxon>Hyphomicrobiales</taxon>
        <taxon>Nitrobacteraceae</taxon>
        <taxon>Bradyrhizobium</taxon>
    </lineage>
</organism>
<dbReference type="RefSeq" id="WP_245332305.1">
    <property type="nucleotide sequence ID" value="NZ_LT670817.1"/>
</dbReference>
<accession>A0A1M5VSN9</accession>
<feature type="compositionally biased region" description="Pro residues" evidence="1">
    <location>
        <begin position="63"/>
        <end position="77"/>
    </location>
</feature>
<evidence type="ECO:0000256" key="1">
    <source>
        <dbReference type="SAM" id="MobiDB-lite"/>
    </source>
</evidence>
<proteinExistence type="predicted"/>
<sequence length="77" mass="7755">MLIALAVAVFGMLAMLVVDHGPWSHPNVQTAEVANYKTTGAAARAAGANVTPTAPKTDLEPTAPGPKPAQPANPATP</sequence>
<evidence type="ECO:0000313" key="3">
    <source>
        <dbReference type="Proteomes" id="UP000189796"/>
    </source>
</evidence>
<reference evidence="2 3" key="1">
    <citation type="submission" date="2016-11" db="EMBL/GenBank/DDBJ databases">
        <authorList>
            <person name="Jaros S."/>
            <person name="Januszkiewicz K."/>
            <person name="Wedrychowicz H."/>
        </authorList>
    </citation>
    <scope>NUCLEOTIDE SEQUENCE [LARGE SCALE GENOMIC DNA]</scope>
    <source>
        <strain evidence="2 3">GAS138</strain>
    </source>
</reference>
<dbReference type="AlphaFoldDB" id="A0A1M5VSN9"/>
<gene>
    <name evidence="2" type="ORF">SAMN05443248_6148</name>
</gene>
<name>A0A1M5VSN9_9BRAD</name>
<dbReference type="EMBL" id="LT670817">
    <property type="protein sequence ID" value="SHH78198.1"/>
    <property type="molecule type" value="Genomic_DNA"/>
</dbReference>